<keyword evidence="1" id="KW-0418">Kinase</keyword>
<reference evidence="1 2" key="3">
    <citation type="submission" date="2019-11" db="EMBL/GenBank/DDBJ databases">
        <title>A de novo genome assembly of a pear dwarfing rootstock.</title>
        <authorList>
            <person name="Wang F."/>
            <person name="Wang J."/>
            <person name="Li S."/>
            <person name="Zhang Y."/>
            <person name="Fang M."/>
            <person name="Ma L."/>
            <person name="Zhao Y."/>
            <person name="Jiang S."/>
        </authorList>
    </citation>
    <scope>NUCLEOTIDE SEQUENCE [LARGE SCALE GENOMIC DNA]</scope>
    <source>
        <strain evidence="1">S2</strain>
        <tissue evidence="1">Leaf</tissue>
    </source>
</reference>
<keyword evidence="2" id="KW-1185">Reference proteome</keyword>
<dbReference type="AlphaFoldDB" id="A0A5N5F3D8"/>
<dbReference type="SUPFAM" id="SSF53795">
    <property type="entry name" value="PEP carboxykinase-like"/>
    <property type="match status" value="1"/>
</dbReference>
<dbReference type="PANTHER" id="PTHR30031">
    <property type="entry name" value="PHOSPHOENOLPYRUVATE CARBOXYKINASE ATP"/>
    <property type="match status" value="1"/>
</dbReference>
<reference evidence="2" key="2">
    <citation type="submission" date="2019-10" db="EMBL/GenBank/DDBJ databases">
        <title>A de novo genome assembly of a pear dwarfing rootstock.</title>
        <authorList>
            <person name="Wang F."/>
            <person name="Wang J."/>
            <person name="Li S."/>
            <person name="Zhang Y."/>
            <person name="Fang M."/>
            <person name="Ma L."/>
            <person name="Zhao Y."/>
            <person name="Jiang S."/>
        </authorList>
    </citation>
    <scope>NUCLEOTIDE SEQUENCE [LARGE SCALE GENOMIC DNA]</scope>
</reference>
<dbReference type="Pfam" id="PF01293">
    <property type="entry name" value="PEPCK_ATP"/>
    <property type="match status" value="1"/>
</dbReference>
<dbReference type="PANTHER" id="PTHR30031:SF0">
    <property type="entry name" value="PHOSPHOENOLPYRUVATE CARBOXYKINASE (ATP)"/>
    <property type="match status" value="1"/>
</dbReference>
<dbReference type="GO" id="GO:0005829">
    <property type="term" value="C:cytosol"/>
    <property type="evidence" value="ECO:0007669"/>
    <property type="project" value="TreeGrafter"/>
</dbReference>
<keyword evidence="1" id="KW-0670">Pyruvate</keyword>
<name>A0A5N5F3D8_9ROSA</name>
<dbReference type="GO" id="GO:0006094">
    <property type="term" value="P:gluconeogenesis"/>
    <property type="evidence" value="ECO:0007669"/>
    <property type="project" value="InterPro"/>
</dbReference>
<dbReference type="InterPro" id="IPR001272">
    <property type="entry name" value="PEP_carboxykinase_ATP"/>
</dbReference>
<organism evidence="1 2">
    <name type="scientific">Pyrus ussuriensis x Pyrus communis</name>
    <dbReference type="NCBI Taxonomy" id="2448454"/>
    <lineage>
        <taxon>Eukaryota</taxon>
        <taxon>Viridiplantae</taxon>
        <taxon>Streptophyta</taxon>
        <taxon>Embryophyta</taxon>
        <taxon>Tracheophyta</taxon>
        <taxon>Spermatophyta</taxon>
        <taxon>Magnoliopsida</taxon>
        <taxon>eudicotyledons</taxon>
        <taxon>Gunneridae</taxon>
        <taxon>Pentapetalae</taxon>
        <taxon>rosids</taxon>
        <taxon>fabids</taxon>
        <taxon>Rosales</taxon>
        <taxon>Rosaceae</taxon>
        <taxon>Amygdaloideae</taxon>
        <taxon>Maleae</taxon>
        <taxon>Pyrus</taxon>
    </lineage>
</organism>
<protein>
    <submittedName>
        <fullName evidence="1">Phosphoenolpyruvate carboxykinase</fullName>
    </submittedName>
</protein>
<keyword evidence="1" id="KW-0808">Transferase</keyword>
<dbReference type="OrthoDB" id="1733992at2759"/>
<dbReference type="GO" id="GO:0004612">
    <property type="term" value="F:phosphoenolpyruvate carboxykinase (ATP) activity"/>
    <property type="evidence" value="ECO:0007669"/>
    <property type="project" value="InterPro"/>
</dbReference>
<dbReference type="EMBL" id="SMOL01000768">
    <property type="protein sequence ID" value="KAB2597588.1"/>
    <property type="molecule type" value="Genomic_DNA"/>
</dbReference>
<dbReference type="Proteomes" id="UP000327157">
    <property type="component" value="Chromosome 1"/>
</dbReference>
<proteinExistence type="predicted"/>
<comment type="caution">
    <text evidence="1">The sequence shown here is derived from an EMBL/GenBank/DDBJ whole genome shotgun (WGS) entry which is preliminary data.</text>
</comment>
<dbReference type="Gene3D" id="3.90.228.20">
    <property type="match status" value="1"/>
</dbReference>
<reference evidence="1 2" key="1">
    <citation type="submission" date="2019-09" db="EMBL/GenBank/DDBJ databases">
        <authorList>
            <person name="Ou C."/>
        </authorList>
    </citation>
    <scope>NUCLEOTIDE SEQUENCE [LARGE SCALE GENOMIC DNA]</scope>
    <source>
        <strain evidence="1">S2</strain>
        <tissue evidence="1">Leaf</tissue>
    </source>
</reference>
<dbReference type="GO" id="GO:0005524">
    <property type="term" value="F:ATP binding"/>
    <property type="evidence" value="ECO:0007669"/>
    <property type="project" value="InterPro"/>
</dbReference>
<dbReference type="GO" id="GO:0016301">
    <property type="term" value="F:kinase activity"/>
    <property type="evidence" value="ECO:0007669"/>
    <property type="project" value="UniProtKB-KW"/>
</dbReference>
<sequence>MVSHFSTGYKIIVCVLNFRFAGTRKTTPSTDHNRFLIGDDEYCWSETGVSNIEGACYTKCIDLSREKEPDVFNAIKFGAVLENVVFDEHARVYAAMLTEKTQKHGAGTGWLVNTDRFGGRYEYTFKYLHNKA</sequence>
<evidence type="ECO:0000313" key="2">
    <source>
        <dbReference type="Proteomes" id="UP000327157"/>
    </source>
</evidence>
<accession>A0A5N5F3D8</accession>
<dbReference type="InterPro" id="IPR013035">
    <property type="entry name" value="PEP_carboxykinase_C"/>
</dbReference>
<evidence type="ECO:0000313" key="1">
    <source>
        <dbReference type="EMBL" id="KAB2597588.1"/>
    </source>
</evidence>
<gene>
    <name evidence="1" type="ORF">D8674_000508</name>
</gene>